<dbReference type="PRINTS" id="PR01438">
    <property type="entry name" value="UNVRSLSTRESS"/>
</dbReference>
<proteinExistence type="inferred from homology"/>
<accession>A0A5K7ZSM5</accession>
<dbReference type="PIRSF" id="PIRSF006276">
    <property type="entry name" value="UspA"/>
    <property type="match status" value="1"/>
</dbReference>
<evidence type="ECO:0000313" key="4">
    <source>
        <dbReference type="Proteomes" id="UP000425960"/>
    </source>
</evidence>
<evidence type="ECO:0000256" key="1">
    <source>
        <dbReference type="ARBA" id="ARBA00008791"/>
    </source>
</evidence>
<reference evidence="3 4" key="1">
    <citation type="submission" date="2019-11" db="EMBL/GenBank/DDBJ databases">
        <title>Comparative genomics of hydrocarbon-degrading Desulfosarcina strains.</title>
        <authorList>
            <person name="Watanabe M."/>
            <person name="Kojima H."/>
            <person name="Fukui M."/>
        </authorList>
    </citation>
    <scope>NUCLEOTIDE SEQUENCE [LARGE SCALE GENOMIC DNA]</scope>
    <source>
        <strain evidence="3 4">28bB2T</strain>
    </source>
</reference>
<organism evidence="3 4">
    <name type="scientific">Desulfosarcina ovata subsp. sediminis</name>
    <dbReference type="NCBI Taxonomy" id="885957"/>
    <lineage>
        <taxon>Bacteria</taxon>
        <taxon>Pseudomonadati</taxon>
        <taxon>Thermodesulfobacteriota</taxon>
        <taxon>Desulfobacteria</taxon>
        <taxon>Desulfobacterales</taxon>
        <taxon>Desulfosarcinaceae</taxon>
        <taxon>Desulfosarcina</taxon>
    </lineage>
</organism>
<dbReference type="Pfam" id="PF00582">
    <property type="entry name" value="Usp"/>
    <property type="match status" value="1"/>
</dbReference>
<evidence type="ECO:0000313" key="3">
    <source>
        <dbReference type="EMBL" id="BBO83216.1"/>
    </source>
</evidence>
<protein>
    <submittedName>
        <fullName evidence="3">Universal stress protein UspA</fullName>
    </submittedName>
</protein>
<comment type="similarity">
    <text evidence="1">Belongs to the universal stress protein A family.</text>
</comment>
<feature type="domain" description="UspA" evidence="2">
    <location>
        <begin position="20"/>
        <end position="165"/>
    </location>
</feature>
<dbReference type="Proteomes" id="UP000425960">
    <property type="component" value="Chromosome"/>
</dbReference>
<evidence type="ECO:0000259" key="2">
    <source>
        <dbReference type="Pfam" id="PF00582"/>
    </source>
</evidence>
<dbReference type="CDD" id="cd00293">
    <property type="entry name" value="USP-like"/>
    <property type="match status" value="1"/>
</dbReference>
<dbReference type="SUPFAM" id="SSF52402">
    <property type="entry name" value="Adenine nucleotide alpha hydrolases-like"/>
    <property type="match status" value="1"/>
</dbReference>
<dbReference type="InterPro" id="IPR006016">
    <property type="entry name" value="UspA"/>
</dbReference>
<dbReference type="EMBL" id="AP021876">
    <property type="protein sequence ID" value="BBO83216.1"/>
    <property type="molecule type" value="Genomic_DNA"/>
</dbReference>
<dbReference type="InterPro" id="IPR014729">
    <property type="entry name" value="Rossmann-like_a/b/a_fold"/>
</dbReference>
<sequence>MEDREQVSLTADSAERHDRMFKHIICPTDLKNRSDMAVKKAIQIAHQFGSKITLLNVHEEFMDKGEREMLRVSVNKMKEKYKQVAFESKEEMKAVIHQFHADDIEVDYLLHSGKPEIAIVEVAKQIGPDLIVMCTDGRNSIMDFVVGTITEHVINASPCPVLVIPNRK</sequence>
<name>A0A5K7ZSM5_9BACT</name>
<dbReference type="PANTHER" id="PTHR46268:SF6">
    <property type="entry name" value="UNIVERSAL STRESS PROTEIN UP12"/>
    <property type="match status" value="1"/>
</dbReference>
<dbReference type="AlphaFoldDB" id="A0A5K7ZSM5"/>
<dbReference type="InterPro" id="IPR006015">
    <property type="entry name" value="Universal_stress_UspA"/>
</dbReference>
<dbReference type="PANTHER" id="PTHR46268">
    <property type="entry name" value="STRESS RESPONSE PROTEIN NHAX"/>
    <property type="match status" value="1"/>
</dbReference>
<dbReference type="Gene3D" id="3.40.50.620">
    <property type="entry name" value="HUPs"/>
    <property type="match status" value="1"/>
</dbReference>
<dbReference type="KEGG" id="dov:DSCO28_37820"/>
<gene>
    <name evidence="3" type="ORF">DSCO28_37820</name>
</gene>